<dbReference type="AlphaFoldDB" id="A0A0S2PJB8"/>
<feature type="region of interest" description="Disordered" evidence="1">
    <location>
        <begin position="1"/>
        <end position="76"/>
    </location>
</feature>
<protein>
    <submittedName>
        <fullName evidence="2">Uncharacterized protein</fullName>
    </submittedName>
</protein>
<geneLocation type="mitochondrion" evidence="2"/>
<evidence type="ECO:0000313" key="2">
    <source>
        <dbReference type="EMBL" id="ALP00638.1"/>
    </source>
</evidence>
<proteinExistence type="predicted"/>
<keyword evidence="2" id="KW-0496">Mitochondrion</keyword>
<organism evidence="2">
    <name type="scientific">Populus tremula</name>
    <name type="common">European aspen</name>
    <dbReference type="NCBI Taxonomy" id="113636"/>
    <lineage>
        <taxon>Eukaryota</taxon>
        <taxon>Viridiplantae</taxon>
        <taxon>Streptophyta</taxon>
        <taxon>Embryophyta</taxon>
        <taxon>Tracheophyta</taxon>
        <taxon>Spermatophyta</taxon>
        <taxon>Magnoliopsida</taxon>
        <taxon>eudicotyledons</taxon>
        <taxon>Gunneridae</taxon>
        <taxon>Pentapetalae</taxon>
        <taxon>rosids</taxon>
        <taxon>fabids</taxon>
        <taxon>Malpighiales</taxon>
        <taxon>Salicaceae</taxon>
        <taxon>Saliceae</taxon>
        <taxon>Populus</taxon>
    </lineage>
</organism>
<sequence>MLTKNLSSIVKRRHLHPHPSPLKREKRKNRSLRVVLSGLQNRLKDPYWGSDSGSDDDEVLPKPSPPSQSQPKLPERVTAPLTKVQVSNVENLKTFVVKPRNKGQKGILYYKSSPQPLSHDDINIEEEHVTSSQTSYNGFLRP</sequence>
<name>A0A0S2PJB8_POPTN</name>
<accession>A0A0S2PJB8</accession>
<reference evidence="2" key="1">
    <citation type="journal article" date="2016" name="PLoS ONE">
        <title>Genome Sequences of Populus tremula Chloroplast and Mitochondrion: Implications for Holistic Poplar Breeding.</title>
        <authorList>
            <person name="Kersten B."/>
            <person name="Faivre Rampant P."/>
            <person name="Mader M."/>
            <person name="Le Paslier M.C."/>
            <person name="Bounon R."/>
            <person name="Berard A."/>
            <person name="Vettori C."/>
            <person name="Schroeder H."/>
            <person name="Leple J.C."/>
            <person name="Fladung M."/>
        </authorList>
    </citation>
    <scope>NUCLEOTIDE SEQUENCE</scope>
</reference>
<dbReference type="EMBL" id="KT337313">
    <property type="protein sequence ID" value="ALP00638.1"/>
    <property type="molecule type" value="Genomic_DNA"/>
</dbReference>
<evidence type="ECO:0000256" key="1">
    <source>
        <dbReference type="SAM" id="MobiDB-lite"/>
    </source>
</evidence>